<organism evidence="1 2">
    <name type="scientific">Citrobacter europaeus</name>
    <dbReference type="NCBI Taxonomy" id="1914243"/>
    <lineage>
        <taxon>Bacteria</taxon>
        <taxon>Pseudomonadati</taxon>
        <taxon>Pseudomonadota</taxon>
        <taxon>Gammaproteobacteria</taxon>
        <taxon>Enterobacterales</taxon>
        <taxon>Enterobacteriaceae</taxon>
        <taxon>Citrobacter</taxon>
    </lineage>
</organism>
<reference evidence="1 2" key="1">
    <citation type="submission" date="2016-04" db="EMBL/GenBank/DDBJ databases">
        <authorList>
            <person name="Mornico D."/>
        </authorList>
    </citation>
    <scope>NUCLEOTIDE SEQUENCE [LARGE SCALE GENOMIC DNA]</scope>
    <source>
        <strain evidence="1 2">A121</strain>
    </source>
</reference>
<keyword evidence="2" id="KW-1185">Reference proteome</keyword>
<evidence type="ECO:0000313" key="2">
    <source>
        <dbReference type="Proteomes" id="UP000195338"/>
    </source>
</evidence>
<comment type="caution">
    <text evidence="1">The sequence shown here is derived from an EMBL/GenBank/DDBJ whole genome shotgun (WGS) entry which is preliminary data.</text>
</comment>
<dbReference type="Proteomes" id="UP000195338">
    <property type="component" value="Unassembled WGS sequence"/>
</dbReference>
<sequence length="45" mass="5199">MSALTKIAPMFQIEDCCYVVLEKDGEEVRRLFRVDPTTLLPRVKS</sequence>
<dbReference type="EMBL" id="FLUX01000024">
    <property type="protein sequence ID" value="SBW24860.1"/>
    <property type="molecule type" value="Genomic_DNA"/>
</dbReference>
<gene>
    <name evidence="1" type="ORF">BN4901_2045</name>
</gene>
<accession>A0ABY0JNB8</accession>
<name>A0ABY0JNB8_9ENTR</name>
<proteinExistence type="predicted"/>
<evidence type="ECO:0000313" key="1">
    <source>
        <dbReference type="EMBL" id="SBW24860.1"/>
    </source>
</evidence>
<protein>
    <submittedName>
        <fullName evidence="1">Uncharacterized protein</fullName>
    </submittedName>
</protein>